<keyword evidence="1" id="KW-0677">Repeat</keyword>
<accession>A0A2P4Z6Q2</accession>
<feature type="non-terminal residue" evidence="4">
    <location>
        <position position="382"/>
    </location>
</feature>
<organism evidence="4 5">
    <name type="scientific">Trichoderma gamsii</name>
    <dbReference type="NCBI Taxonomy" id="398673"/>
    <lineage>
        <taxon>Eukaryota</taxon>
        <taxon>Fungi</taxon>
        <taxon>Dikarya</taxon>
        <taxon>Ascomycota</taxon>
        <taxon>Pezizomycotina</taxon>
        <taxon>Sordariomycetes</taxon>
        <taxon>Hypocreomycetidae</taxon>
        <taxon>Hypocreales</taxon>
        <taxon>Hypocreaceae</taxon>
        <taxon>Trichoderma</taxon>
    </lineage>
</organism>
<feature type="repeat" description="ANK" evidence="3">
    <location>
        <begin position="256"/>
        <end position="288"/>
    </location>
</feature>
<dbReference type="GeneID" id="36348003"/>
<keyword evidence="5" id="KW-1185">Reference proteome</keyword>
<dbReference type="PRINTS" id="PR01415">
    <property type="entry name" value="ANKYRIN"/>
</dbReference>
<dbReference type="PANTHER" id="PTHR24193:SF121">
    <property type="entry name" value="ADA2A-CONTAINING COMPLEX COMPONENT 3, ISOFORM D"/>
    <property type="match status" value="1"/>
</dbReference>
<sequence>EELTGEWKLTGPSDILVSRDSAIGHYSDRVQHENVGFNQNHSDLPKFKSKYDANYSAVEPFFTHCYNDAFEVIQKRFINEATRPEYNVNSTGRCRLTCQNCQKEYKSQIKLLHHLKGDGNDACYLKAVQVAIISGRLSTASMLLTADKRIEMKNERTGAALLHDAAQIGRLEVVKLLLDRGASVEAKNNDGSTPLHDAAQNGRLDVAKLLLDRGASVKAENKDGSTPLHDAAQNGQLDVAELLLDRGANIEAKNNDSHTPFSLAAQNGRLDVVKLLLGRGANIKANDNGQTSLGFASQNGKADVDEIQPPQSPPISQAVRTYSQADMEMGFSVTWEVGEDVWRKTTPDFQEATGITQFKLYRCDGWVYEYTLEFTSIKNYDY</sequence>
<name>A0A2P4Z6Q2_9HYPO</name>
<dbReference type="Pfam" id="PF00023">
    <property type="entry name" value="Ank"/>
    <property type="match status" value="1"/>
</dbReference>
<feature type="repeat" description="ANK" evidence="3">
    <location>
        <begin position="157"/>
        <end position="189"/>
    </location>
</feature>
<dbReference type="RefSeq" id="XP_024404244.1">
    <property type="nucleotide sequence ID" value="XM_024551011.1"/>
</dbReference>
<evidence type="ECO:0000256" key="3">
    <source>
        <dbReference type="PROSITE-ProRule" id="PRU00023"/>
    </source>
</evidence>
<evidence type="ECO:0000256" key="1">
    <source>
        <dbReference type="ARBA" id="ARBA00022737"/>
    </source>
</evidence>
<dbReference type="SUPFAM" id="SSF48403">
    <property type="entry name" value="Ankyrin repeat"/>
    <property type="match status" value="1"/>
</dbReference>
<dbReference type="InterPro" id="IPR050663">
    <property type="entry name" value="Ankyrin-SOCS_Box"/>
</dbReference>
<dbReference type="AlphaFoldDB" id="A0A2P4Z6Q2"/>
<dbReference type="GO" id="GO:0000976">
    <property type="term" value="F:transcription cis-regulatory region binding"/>
    <property type="evidence" value="ECO:0007669"/>
    <property type="project" value="TreeGrafter"/>
</dbReference>
<dbReference type="STRING" id="398673.A0A2P4Z6Q2"/>
<feature type="repeat" description="ANK" evidence="3">
    <location>
        <begin position="223"/>
        <end position="255"/>
    </location>
</feature>
<gene>
    <name evidence="4" type="ORF">TGAM01_v211170</name>
</gene>
<dbReference type="GO" id="GO:0005634">
    <property type="term" value="C:nucleus"/>
    <property type="evidence" value="ECO:0007669"/>
    <property type="project" value="TreeGrafter"/>
</dbReference>
<dbReference type="PROSITE" id="PS50088">
    <property type="entry name" value="ANK_REPEAT"/>
    <property type="match status" value="4"/>
</dbReference>
<reference evidence="4 5" key="1">
    <citation type="journal article" date="2016" name="Genome Announc.">
        <title>Draft Whole-Genome Sequence of Trichoderma gamsii T6085, a Promising Biocontrol Agent of Fusarium Head Blight on Wheat.</title>
        <authorList>
            <person name="Baroncelli R."/>
            <person name="Zapparata A."/>
            <person name="Piaggeschi G."/>
            <person name="Sarrocco S."/>
            <person name="Vannacci G."/>
        </authorList>
    </citation>
    <scope>NUCLEOTIDE SEQUENCE [LARGE SCALE GENOMIC DNA]</scope>
    <source>
        <strain evidence="4 5">T6085</strain>
    </source>
</reference>
<feature type="repeat" description="ANK" evidence="3">
    <location>
        <begin position="190"/>
        <end position="222"/>
    </location>
</feature>
<dbReference type="GO" id="GO:0045944">
    <property type="term" value="P:positive regulation of transcription by RNA polymerase II"/>
    <property type="evidence" value="ECO:0007669"/>
    <property type="project" value="TreeGrafter"/>
</dbReference>
<evidence type="ECO:0000313" key="5">
    <source>
        <dbReference type="Proteomes" id="UP000054821"/>
    </source>
</evidence>
<evidence type="ECO:0000313" key="4">
    <source>
        <dbReference type="EMBL" id="PON19964.1"/>
    </source>
</evidence>
<evidence type="ECO:0000256" key="2">
    <source>
        <dbReference type="ARBA" id="ARBA00023043"/>
    </source>
</evidence>
<proteinExistence type="predicted"/>
<protein>
    <submittedName>
        <fullName evidence="4">Pfs domain-containing protein</fullName>
    </submittedName>
</protein>
<dbReference type="InterPro" id="IPR036770">
    <property type="entry name" value="Ankyrin_rpt-contain_sf"/>
</dbReference>
<dbReference type="Pfam" id="PF12796">
    <property type="entry name" value="Ank_2"/>
    <property type="match status" value="1"/>
</dbReference>
<comment type="caution">
    <text evidence="4">The sequence shown here is derived from an EMBL/GenBank/DDBJ whole genome shotgun (WGS) entry which is preliminary data.</text>
</comment>
<dbReference type="Gene3D" id="1.25.40.20">
    <property type="entry name" value="Ankyrin repeat-containing domain"/>
    <property type="match status" value="2"/>
</dbReference>
<dbReference type="PANTHER" id="PTHR24193">
    <property type="entry name" value="ANKYRIN REPEAT PROTEIN"/>
    <property type="match status" value="1"/>
</dbReference>
<dbReference type="EMBL" id="JPDN02000143">
    <property type="protein sequence ID" value="PON19964.1"/>
    <property type="molecule type" value="Genomic_DNA"/>
</dbReference>
<feature type="non-terminal residue" evidence="4">
    <location>
        <position position="1"/>
    </location>
</feature>
<dbReference type="Proteomes" id="UP000054821">
    <property type="component" value="Unassembled WGS sequence"/>
</dbReference>
<dbReference type="InterPro" id="IPR002110">
    <property type="entry name" value="Ankyrin_rpt"/>
</dbReference>
<keyword evidence="2 3" id="KW-0040">ANK repeat</keyword>
<dbReference type="PROSITE" id="PS50297">
    <property type="entry name" value="ANK_REP_REGION"/>
    <property type="match status" value="4"/>
</dbReference>
<dbReference type="SMART" id="SM00248">
    <property type="entry name" value="ANK"/>
    <property type="match status" value="5"/>
</dbReference>